<dbReference type="EMBL" id="JAKZMM010000011">
    <property type="protein sequence ID" value="MCJ2380131.1"/>
    <property type="molecule type" value="Genomic_DNA"/>
</dbReference>
<comment type="catalytic activity">
    <reaction evidence="4">
        <text>UTP + H2O = UMP + diphosphate + H(+)</text>
        <dbReference type="Rhea" id="RHEA:29395"/>
        <dbReference type="ChEBI" id="CHEBI:15377"/>
        <dbReference type="ChEBI" id="CHEBI:15378"/>
        <dbReference type="ChEBI" id="CHEBI:33019"/>
        <dbReference type="ChEBI" id="CHEBI:46398"/>
        <dbReference type="ChEBI" id="CHEBI:57865"/>
        <dbReference type="EC" id="3.6.1.9"/>
    </reaction>
</comment>
<reference evidence="5 6" key="1">
    <citation type="submission" date="2022-03" db="EMBL/GenBank/DDBJ databases">
        <title>Parabacteroides sp. nov. isolated from swine feces.</title>
        <authorList>
            <person name="Bak J.E."/>
        </authorList>
    </citation>
    <scope>NUCLEOTIDE SEQUENCE [LARGE SCALE GENOMIC DNA]</scope>
    <source>
        <strain evidence="5 6">AGMB00274</strain>
    </source>
</reference>
<dbReference type="RefSeq" id="WP_022456107.1">
    <property type="nucleotide sequence ID" value="NZ_JAKZMM010000011.1"/>
</dbReference>
<feature type="site" description="Important for substrate specificity" evidence="4">
    <location>
        <position position="18"/>
    </location>
</feature>
<dbReference type="NCBIfam" id="TIGR00172">
    <property type="entry name" value="maf"/>
    <property type="match status" value="1"/>
</dbReference>
<dbReference type="PANTHER" id="PTHR43213">
    <property type="entry name" value="BIFUNCTIONAL DTTP/UTP PYROPHOSPHATASE/METHYLTRANSFERASE PROTEIN-RELATED"/>
    <property type="match status" value="1"/>
</dbReference>
<comment type="cofactor">
    <cofactor evidence="1 4">
        <name>a divalent metal cation</name>
        <dbReference type="ChEBI" id="CHEBI:60240"/>
    </cofactor>
</comment>
<dbReference type="PIRSF" id="PIRSF006305">
    <property type="entry name" value="Maf"/>
    <property type="match status" value="1"/>
</dbReference>
<organism evidence="5 6">
    <name type="scientific">Parabacteroides faecalis</name>
    <dbReference type="NCBI Taxonomy" id="2924040"/>
    <lineage>
        <taxon>Bacteria</taxon>
        <taxon>Pseudomonadati</taxon>
        <taxon>Bacteroidota</taxon>
        <taxon>Bacteroidia</taxon>
        <taxon>Bacteroidales</taxon>
        <taxon>Tannerellaceae</taxon>
        <taxon>Parabacteroides</taxon>
    </lineage>
</organism>
<evidence type="ECO:0000256" key="3">
    <source>
        <dbReference type="ARBA" id="ARBA00023080"/>
    </source>
</evidence>
<dbReference type="InterPro" id="IPR029001">
    <property type="entry name" value="ITPase-like_fam"/>
</dbReference>
<gene>
    <name evidence="5" type="ORF">MUN53_05800</name>
</gene>
<protein>
    <recommendedName>
        <fullName evidence="4">dTTP/UTP pyrophosphatase</fullName>
        <shortName evidence="4">dTTPase/UTPase</shortName>
        <ecNumber evidence="4">3.6.1.9</ecNumber>
    </recommendedName>
    <alternativeName>
        <fullName evidence="4">Nucleoside triphosphate pyrophosphatase</fullName>
    </alternativeName>
    <alternativeName>
        <fullName evidence="4">Nucleotide pyrophosphatase</fullName>
        <shortName evidence="4">Nucleotide PPase</shortName>
    </alternativeName>
</protein>
<feature type="site" description="Important for substrate specificity" evidence="4">
    <location>
        <position position="160"/>
    </location>
</feature>
<feature type="site" description="Important for substrate specificity" evidence="4">
    <location>
        <position position="78"/>
    </location>
</feature>
<evidence type="ECO:0000256" key="4">
    <source>
        <dbReference type="HAMAP-Rule" id="MF_00528"/>
    </source>
</evidence>
<keyword evidence="2 4" id="KW-0378">Hydrolase</keyword>
<accession>A0ABT0C0H2</accession>
<dbReference type="PANTHER" id="PTHR43213:SF5">
    <property type="entry name" value="BIFUNCTIONAL DTTP_UTP PYROPHOSPHATASE_METHYLTRANSFERASE PROTEIN-RELATED"/>
    <property type="match status" value="1"/>
</dbReference>
<comment type="similarity">
    <text evidence="4">Belongs to the Maf family. YhdE subfamily.</text>
</comment>
<evidence type="ECO:0000256" key="2">
    <source>
        <dbReference type="ARBA" id="ARBA00022801"/>
    </source>
</evidence>
<dbReference type="HAMAP" id="MF_00528">
    <property type="entry name" value="Maf"/>
    <property type="match status" value="1"/>
</dbReference>
<dbReference type="InterPro" id="IPR003697">
    <property type="entry name" value="Maf-like"/>
</dbReference>
<comment type="function">
    <text evidence="4">Nucleoside triphosphate pyrophosphatase that hydrolyzes dTTP and UTP. May have a dual role in cell division arrest and in preventing the incorporation of modified nucleotides into cellular nucleic acids.</text>
</comment>
<proteinExistence type="inferred from homology"/>
<feature type="active site" description="Proton acceptor" evidence="4">
    <location>
        <position position="77"/>
    </location>
</feature>
<dbReference type="SUPFAM" id="SSF52972">
    <property type="entry name" value="ITPase-like"/>
    <property type="match status" value="1"/>
</dbReference>
<evidence type="ECO:0000313" key="5">
    <source>
        <dbReference type="EMBL" id="MCJ2380131.1"/>
    </source>
</evidence>
<dbReference type="EC" id="3.6.1.9" evidence="4"/>
<evidence type="ECO:0000313" key="6">
    <source>
        <dbReference type="Proteomes" id="UP001165444"/>
    </source>
</evidence>
<keyword evidence="4" id="KW-0963">Cytoplasm</keyword>
<evidence type="ECO:0000256" key="1">
    <source>
        <dbReference type="ARBA" id="ARBA00001968"/>
    </source>
</evidence>
<comment type="catalytic activity">
    <reaction evidence="4">
        <text>dTTP + H2O = dTMP + diphosphate + H(+)</text>
        <dbReference type="Rhea" id="RHEA:28534"/>
        <dbReference type="ChEBI" id="CHEBI:15377"/>
        <dbReference type="ChEBI" id="CHEBI:15378"/>
        <dbReference type="ChEBI" id="CHEBI:33019"/>
        <dbReference type="ChEBI" id="CHEBI:37568"/>
        <dbReference type="ChEBI" id="CHEBI:63528"/>
        <dbReference type="EC" id="3.6.1.9"/>
    </reaction>
</comment>
<dbReference type="Proteomes" id="UP001165444">
    <property type="component" value="Unassembled WGS sequence"/>
</dbReference>
<comment type="subcellular location">
    <subcellularLocation>
        <location evidence="4">Cytoplasm</location>
    </subcellularLocation>
</comment>
<sequence length="194" mass="21995">MLENLAAYRIILGSNSPRRRELLAGLDLSFDVHVIPGLEENYPDSLQPQEIPVFLSKQKAEAYLSTLEDQVLLITADTIVWNETEVIGKPKDREDAIRMLRSLSGHEHQVVTGVCLTTTKKQETFSVVSSVRFASLTDEEIIYYVDKYKPFDKAGAYGIQEWIGYVGVESISGSFYNVMGLPVQRLYQELKRFV</sequence>
<name>A0ABT0C0H2_9BACT</name>
<comment type="caution">
    <text evidence="4">Lacks conserved residue(s) required for the propagation of feature annotation.</text>
</comment>
<dbReference type="Pfam" id="PF02545">
    <property type="entry name" value="Maf"/>
    <property type="match status" value="1"/>
</dbReference>
<dbReference type="CDD" id="cd00555">
    <property type="entry name" value="Maf"/>
    <property type="match status" value="1"/>
</dbReference>
<dbReference type="Gene3D" id="3.90.950.10">
    <property type="match status" value="1"/>
</dbReference>
<comment type="caution">
    <text evidence="5">The sequence shown here is derived from an EMBL/GenBank/DDBJ whole genome shotgun (WGS) entry which is preliminary data.</text>
</comment>
<keyword evidence="6" id="KW-1185">Reference proteome</keyword>
<keyword evidence="3 4" id="KW-0546">Nucleotide metabolism</keyword>